<evidence type="ECO:0000259" key="3">
    <source>
        <dbReference type="PROSITE" id="PS50048"/>
    </source>
</evidence>
<evidence type="ECO:0000313" key="4">
    <source>
        <dbReference type="EMBL" id="KAK3383183.1"/>
    </source>
</evidence>
<evidence type="ECO:0000256" key="1">
    <source>
        <dbReference type="ARBA" id="ARBA00023242"/>
    </source>
</evidence>
<feature type="domain" description="Zn(2)-C6 fungal-type" evidence="3">
    <location>
        <begin position="17"/>
        <end position="47"/>
    </location>
</feature>
<gene>
    <name evidence="4" type="ORF">B0T24DRAFT_38639</name>
</gene>
<dbReference type="CDD" id="cd00067">
    <property type="entry name" value="GAL4"/>
    <property type="match status" value="1"/>
</dbReference>
<dbReference type="SMART" id="SM00066">
    <property type="entry name" value="GAL4"/>
    <property type="match status" value="1"/>
</dbReference>
<dbReference type="PROSITE" id="PS50048">
    <property type="entry name" value="ZN2_CY6_FUNGAL_2"/>
    <property type="match status" value="1"/>
</dbReference>
<dbReference type="InterPro" id="IPR036864">
    <property type="entry name" value="Zn2-C6_fun-type_DNA-bd_sf"/>
</dbReference>
<reference evidence="4" key="2">
    <citation type="submission" date="2023-06" db="EMBL/GenBank/DDBJ databases">
        <authorList>
            <consortium name="Lawrence Berkeley National Laboratory"/>
            <person name="Haridas S."/>
            <person name="Hensen N."/>
            <person name="Bonometti L."/>
            <person name="Westerberg I."/>
            <person name="Brannstrom I.O."/>
            <person name="Guillou S."/>
            <person name="Cros-Aarteil S."/>
            <person name="Calhoun S."/>
            <person name="Kuo A."/>
            <person name="Mondo S."/>
            <person name="Pangilinan J."/>
            <person name="Riley R."/>
            <person name="Labutti K."/>
            <person name="Andreopoulos B."/>
            <person name="Lipzen A."/>
            <person name="Chen C."/>
            <person name="Yanf M."/>
            <person name="Daum C."/>
            <person name="Ng V."/>
            <person name="Clum A."/>
            <person name="Steindorff A."/>
            <person name="Ohm R."/>
            <person name="Martin F."/>
            <person name="Silar P."/>
            <person name="Natvig D."/>
            <person name="Lalanne C."/>
            <person name="Gautier V."/>
            <person name="Ament-Velasquez S.L."/>
            <person name="Kruys A."/>
            <person name="Hutchinson M.I."/>
            <person name="Powell A.J."/>
            <person name="Barry K."/>
            <person name="Miller A.N."/>
            <person name="Grigoriev I.V."/>
            <person name="Debuchy R."/>
            <person name="Gladieux P."/>
            <person name="Thoren M.H."/>
            <person name="Johannesson H."/>
        </authorList>
    </citation>
    <scope>NUCLEOTIDE SEQUENCE</scope>
    <source>
        <strain evidence="4">CBS 958.72</strain>
    </source>
</reference>
<dbReference type="GO" id="GO:0008270">
    <property type="term" value="F:zinc ion binding"/>
    <property type="evidence" value="ECO:0007669"/>
    <property type="project" value="InterPro"/>
</dbReference>
<evidence type="ECO:0000313" key="5">
    <source>
        <dbReference type="Proteomes" id="UP001287356"/>
    </source>
</evidence>
<evidence type="ECO:0000256" key="2">
    <source>
        <dbReference type="SAM" id="MobiDB-lite"/>
    </source>
</evidence>
<proteinExistence type="predicted"/>
<dbReference type="GO" id="GO:0000981">
    <property type="term" value="F:DNA-binding transcription factor activity, RNA polymerase II-specific"/>
    <property type="evidence" value="ECO:0007669"/>
    <property type="project" value="InterPro"/>
</dbReference>
<keyword evidence="5" id="KW-1185">Reference proteome</keyword>
<dbReference type="AlphaFoldDB" id="A0AAE0TXH3"/>
<dbReference type="InterPro" id="IPR001138">
    <property type="entry name" value="Zn2Cys6_DnaBD"/>
</dbReference>
<feature type="compositionally biased region" description="Pro residues" evidence="2">
    <location>
        <begin position="384"/>
        <end position="393"/>
    </location>
</feature>
<dbReference type="SUPFAM" id="SSF57701">
    <property type="entry name" value="Zn2/Cys6 DNA-binding domain"/>
    <property type="match status" value="1"/>
</dbReference>
<dbReference type="InterPro" id="IPR050797">
    <property type="entry name" value="Carb_Metab_Trans_Reg"/>
</dbReference>
<keyword evidence="1" id="KW-0539">Nucleus</keyword>
<dbReference type="Pfam" id="PF00172">
    <property type="entry name" value="Zn_clus"/>
    <property type="match status" value="1"/>
</dbReference>
<name>A0AAE0TXH3_9PEZI</name>
<dbReference type="PANTHER" id="PTHR31668">
    <property type="entry name" value="GLUCOSE TRANSPORT TRANSCRIPTION REGULATOR RGT1-RELATED-RELATED"/>
    <property type="match status" value="1"/>
</dbReference>
<feature type="region of interest" description="Disordered" evidence="2">
    <location>
        <begin position="379"/>
        <end position="410"/>
    </location>
</feature>
<feature type="region of interest" description="Disordered" evidence="2">
    <location>
        <begin position="160"/>
        <end position="212"/>
    </location>
</feature>
<dbReference type="Proteomes" id="UP001287356">
    <property type="component" value="Unassembled WGS sequence"/>
</dbReference>
<organism evidence="4 5">
    <name type="scientific">Lasiosphaeria ovina</name>
    <dbReference type="NCBI Taxonomy" id="92902"/>
    <lineage>
        <taxon>Eukaryota</taxon>
        <taxon>Fungi</taxon>
        <taxon>Dikarya</taxon>
        <taxon>Ascomycota</taxon>
        <taxon>Pezizomycotina</taxon>
        <taxon>Sordariomycetes</taxon>
        <taxon>Sordariomycetidae</taxon>
        <taxon>Sordariales</taxon>
        <taxon>Lasiosphaeriaceae</taxon>
        <taxon>Lasiosphaeria</taxon>
    </lineage>
</organism>
<dbReference type="Gene3D" id="4.10.240.10">
    <property type="entry name" value="Zn(2)-C6 fungal-type DNA-binding domain"/>
    <property type="match status" value="1"/>
</dbReference>
<accession>A0AAE0TXH3</accession>
<feature type="compositionally biased region" description="Polar residues" evidence="2">
    <location>
        <begin position="182"/>
        <end position="191"/>
    </location>
</feature>
<protein>
    <recommendedName>
        <fullName evidence="3">Zn(2)-C6 fungal-type domain-containing protein</fullName>
    </recommendedName>
</protein>
<dbReference type="EMBL" id="JAULSN010000001">
    <property type="protein sequence ID" value="KAK3383183.1"/>
    <property type="molecule type" value="Genomic_DNA"/>
</dbReference>
<reference evidence="4" key="1">
    <citation type="journal article" date="2023" name="Mol. Phylogenet. Evol.">
        <title>Genome-scale phylogeny and comparative genomics of the fungal order Sordariales.</title>
        <authorList>
            <person name="Hensen N."/>
            <person name="Bonometti L."/>
            <person name="Westerberg I."/>
            <person name="Brannstrom I.O."/>
            <person name="Guillou S."/>
            <person name="Cros-Aarteil S."/>
            <person name="Calhoun S."/>
            <person name="Haridas S."/>
            <person name="Kuo A."/>
            <person name="Mondo S."/>
            <person name="Pangilinan J."/>
            <person name="Riley R."/>
            <person name="LaButti K."/>
            <person name="Andreopoulos B."/>
            <person name="Lipzen A."/>
            <person name="Chen C."/>
            <person name="Yan M."/>
            <person name="Daum C."/>
            <person name="Ng V."/>
            <person name="Clum A."/>
            <person name="Steindorff A."/>
            <person name="Ohm R.A."/>
            <person name="Martin F."/>
            <person name="Silar P."/>
            <person name="Natvig D.O."/>
            <person name="Lalanne C."/>
            <person name="Gautier V."/>
            <person name="Ament-Velasquez S.L."/>
            <person name="Kruys A."/>
            <person name="Hutchinson M.I."/>
            <person name="Powell A.J."/>
            <person name="Barry K."/>
            <person name="Miller A.N."/>
            <person name="Grigoriev I.V."/>
            <person name="Debuchy R."/>
            <person name="Gladieux P."/>
            <person name="Hiltunen Thoren M."/>
            <person name="Johannesson H."/>
        </authorList>
    </citation>
    <scope>NUCLEOTIDE SEQUENCE</scope>
    <source>
        <strain evidence="4">CBS 958.72</strain>
    </source>
</reference>
<comment type="caution">
    <text evidence="4">The sequence shown here is derived from an EMBL/GenBank/DDBJ whole genome shotgun (WGS) entry which is preliminary data.</text>
</comment>
<dbReference type="PROSITE" id="PS00463">
    <property type="entry name" value="ZN2_CY6_FUNGAL_1"/>
    <property type="match status" value="1"/>
</dbReference>
<sequence>MSAQTAIEKADAPKRRACDECRTRKLACSKEADGCSRCKREGVQCNYSLQKPMGRPRKRAHVEVEQVPGEPAAEPLVRPFDSTFAMDLELSFLDMDSTNLNFLDLLGSDFLAGPLSSASPYLGDAGLPASAKSTGPPNPGGSFVSGDMWNLANIDFDALEPAASPPSPSAANKSTLDEGANFSATSSQSPDTVPGLSPPSTNSPKTHLHGAHQEQQFFPTPVCICLSSLYLALDSLRNLPTEVGPAMMVARTASRTAHDAVLCPVCGMLPLEPCGGARCKTPVSSLQTMMMLGALLPSLASAYMQILDLVDAEAARAGAEGRKMTFNLKDYGGVWGQLAATGFRCEATKKLDGSMLEPGMWRLIVRALLKMDVYGVKGLEGEPPSSPSPPPSPTASTSTSTTKDSKTISRMASLTGCRQTQPGLKDIIEMMEDRSRTRHEQLDALVDSGAIERPDDQYYIPLSSGEKPTCLRIIDIAKKSMDDLVIP</sequence>